<evidence type="ECO:0000313" key="8">
    <source>
        <dbReference type="Proteomes" id="UP000559256"/>
    </source>
</evidence>
<dbReference type="OrthoDB" id="3264316at2759"/>
<organism evidence="7 8">
    <name type="scientific">Tetrapyrgos nigripes</name>
    <dbReference type="NCBI Taxonomy" id="182062"/>
    <lineage>
        <taxon>Eukaryota</taxon>
        <taxon>Fungi</taxon>
        <taxon>Dikarya</taxon>
        <taxon>Basidiomycota</taxon>
        <taxon>Agaricomycotina</taxon>
        <taxon>Agaricomycetes</taxon>
        <taxon>Agaricomycetidae</taxon>
        <taxon>Agaricales</taxon>
        <taxon>Marasmiineae</taxon>
        <taxon>Marasmiaceae</taxon>
        <taxon>Tetrapyrgos</taxon>
    </lineage>
</organism>
<evidence type="ECO:0000256" key="2">
    <source>
        <dbReference type="ARBA" id="ARBA00022723"/>
    </source>
</evidence>
<evidence type="ECO:0000256" key="6">
    <source>
        <dbReference type="SAM" id="MobiDB-lite"/>
    </source>
</evidence>
<comment type="caution">
    <text evidence="7">The sequence shown here is derived from an EMBL/GenBank/DDBJ whole genome shotgun (WGS) entry which is preliminary data.</text>
</comment>
<keyword evidence="3" id="KW-0863">Zinc-finger</keyword>
<keyword evidence="4" id="KW-0862">Zinc</keyword>
<feature type="compositionally biased region" description="Acidic residues" evidence="6">
    <location>
        <begin position="712"/>
        <end position="739"/>
    </location>
</feature>
<feature type="compositionally biased region" description="Polar residues" evidence="6">
    <location>
        <begin position="54"/>
        <end position="68"/>
    </location>
</feature>
<feature type="region of interest" description="Disordered" evidence="6">
    <location>
        <begin position="265"/>
        <end position="293"/>
    </location>
</feature>
<feature type="region of interest" description="Disordered" evidence="6">
    <location>
        <begin position="34"/>
        <end position="131"/>
    </location>
</feature>
<feature type="compositionally biased region" description="Basic and acidic residues" evidence="6">
    <location>
        <begin position="282"/>
        <end position="293"/>
    </location>
</feature>
<protein>
    <submittedName>
        <fullName evidence="7">Uncharacterized protein</fullName>
    </submittedName>
</protein>
<sequence>MGRLKPINDDDTFASLAVGPLSHVHFRVLISGGAPETEKESIPAAGPSTKRRASQSNQVNDTSISTGAFQKKRKKDEPDPSLMLDTRQTRKIDKLQAALSNNTDDTKTNQTASRSKPSATRSRPTVASSSGIDVSFSSESITVERIWTIITEIADLLKSLPDSVPIGLPNGKIALSFVENAESPWEAFNHFFDRAFGDDTRNANGWLQYMSRGEHGMDSVNRYLASLSEDQLDTMPFVPAHLKFVRLRDELRYLISDVITHESNSNRHTNLNKTSKKPPQTIDKEYKPPKHTRELSIDDVPMLIFDADGNEIVLGDKDIELADTEVIDLDENGSDLDSDKRKGKDKKCKKVSAERAIDINMSDTSDGETALRGVESKEKARKGGRRGPMSDTLDYFSQPKQKNGTWVFSCKICNLIRSVPAMPGCSSYYDENPRPSLSNFTSHVKQHRNKGEIKEGKNDKEIPEEMGQGSQKVMEQFLKAGKENPGNKPTYQGFLQVFSAWIFEDDLAFTVGESPACKRVFDYLKIKFKLPTDTTVRKTLDSIVESLHSTVVREISHVQLRISYSTDVWTNRQMIFSFSGVIAHWIDDDWKLVECLVDFKHLESQEHAGEYAAKAFIQSASKRGGLNKKRIVMDNASACDSMAKFLQKLLNRRYQDLQVHVENSRIQCLAHVINLIVQAILKVLEEAESSDDVDYYLLHKDQPIHYDENDDEELKAMEAEEDNTEAGGEGDESDDDDETSDLKNARSLSTLKRLRLITTKIVSSPQ</sequence>
<dbReference type="SUPFAM" id="SSF53098">
    <property type="entry name" value="Ribonuclease H-like"/>
    <property type="match status" value="1"/>
</dbReference>
<gene>
    <name evidence="7" type="ORF">D9758_005095</name>
</gene>
<feature type="region of interest" description="Disordered" evidence="6">
    <location>
        <begin position="364"/>
        <end position="396"/>
    </location>
</feature>
<dbReference type="Proteomes" id="UP000559256">
    <property type="component" value="Unassembled WGS sequence"/>
</dbReference>
<dbReference type="InterPro" id="IPR012337">
    <property type="entry name" value="RNaseH-like_sf"/>
</dbReference>
<keyword evidence="8" id="KW-1185">Reference proteome</keyword>
<dbReference type="PANTHER" id="PTHR46481:SF10">
    <property type="entry name" value="ZINC FINGER BED DOMAIN-CONTAINING PROTEIN 39"/>
    <property type="match status" value="1"/>
</dbReference>
<evidence type="ECO:0000256" key="4">
    <source>
        <dbReference type="ARBA" id="ARBA00022833"/>
    </source>
</evidence>
<evidence type="ECO:0000256" key="1">
    <source>
        <dbReference type="ARBA" id="ARBA00004123"/>
    </source>
</evidence>
<accession>A0A8H5LWN0</accession>
<keyword evidence="5" id="KW-0539">Nucleus</keyword>
<evidence type="ECO:0000256" key="5">
    <source>
        <dbReference type="ARBA" id="ARBA00023242"/>
    </source>
</evidence>
<name>A0A8H5LWN0_9AGAR</name>
<keyword evidence="2" id="KW-0479">Metal-binding</keyword>
<dbReference type="AlphaFoldDB" id="A0A8H5LWN0"/>
<dbReference type="InterPro" id="IPR052035">
    <property type="entry name" value="ZnF_BED_domain_contain"/>
</dbReference>
<evidence type="ECO:0000256" key="3">
    <source>
        <dbReference type="ARBA" id="ARBA00022771"/>
    </source>
</evidence>
<dbReference type="GO" id="GO:0005634">
    <property type="term" value="C:nucleus"/>
    <property type="evidence" value="ECO:0007669"/>
    <property type="project" value="UniProtKB-SubCell"/>
</dbReference>
<dbReference type="GO" id="GO:0008270">
    <property type="term" value="F:zinc ion binding"/>
    <property type="evidence" value="ECO:0007669"/>
    <property type="project" value="UniProtKB-KW"/>
</dbReference>
<dbReference type="EMBL" id="JAACJM010000006">
    <property type="protein sequence ID" value="KAF5372081.1"/>
    <property type="molecule type" value="Genomic_DNA"/>
</dbReference>
<proteinExistence type="predicted"/>
<evidence type="ECO:0000313" key="7">
    <source>
        <dbReference type="EMBL" id="KAF5372081.1"/>
    </source>
</evidence>
<dbReference type="PANTHER" id="PTHR46481">
    <property type="entry name" value="ZINC FINGER BED DOMAIN-CONTAINING PROTEIN 4"/>
    <property type="match status" value="1"/>
</dbReference>
<comment type="subcellular location">
    <subcellularLocation>
        <location evidence="1">Nucleus</location>
    </subcellularLocation>
</comment>
<feature type="region of interest" description="Disordered" evidence="6">
    <location>
        <begin position="712"/>
        <end position="744"/>
    </location>
</feature>
<feature type="compositionally biased region" description="Polar residues" evidence="6">
    <location>
        <begin position="98"/>
        <end position="131"/>
    </location>
</feature>
<reference evidence="7 8" key="1">
    <citation type="journal article" date="2020" name="ISME J.">
        <title>Uncovering the hidden diversity of litter-decomposition mechanisms in mushroom-forming fungi.</title>
        <authorList>
            <person name="Floudas D."/>
            <person name="Bentzer J."/>
            <person name="Ahren D."/>
            <person name="Johansson T."/>
            <person name="Persson P."/>
            <person name="Tunlid A."/>
        </authorList>
    </citation>
    <scope>NUCLEOTIDE SEQUENCE [LARGE SCALE GENOMIC DNA]</scope>
    <source>
        <strain evidence="7 8">CBS 291.85</strain>
    </source>
</reference>